<feature type="compositionally biased region" description="Polar residues" evidence="4">
    <location>
        <begin position="108"/>
        <end position="126"/>
    </location>
</feature>
<dbReference type="GO" id="GO:0070206">
    <property type="term" value="P:protein trimerization"/>
    <property type="evidence" value="ECO:0007669"/>
    <property type="project" value="InterPro"/>
</dbReference>
<dbReference type="Pfam" id="PF13525">
    <property type="entry name" value="YfiO"/>
    <property type="match status" value="1"/>
</dbReference>
<dbReference type="InterPro" id="IPR034706">
    <property type="entry name" value="CpoB"/>
</dbReference>
<dbReference type="Gene3D" id="1.25.40.10">
    <property type="entry name" value="Tetratricopeptide repeat domain"/>
    <property type="match status" value="1"/>
</dbReference>
<keyword evidence="1 2" id="KW-0732">Signal</keyword>
<keyword evidence="2" id="KW-0132">Cell division</keyword>
<dbReference type="GO" id="GO:0043093">
    <property type="term" value="P:FtsZ-dependent cytokinesis"/>
    <property type="evidence" value="ECO:0007669"/>
    <property type="project" value="UniProtKB-UniRule"/>
</dbReference>
<feature type="domain" description="YbgF trimerisation" evidence="6">
    <location>
        <begin position="30"/>
        <end position="100"/>
    </location>
</feature>
<comment type="function">
    <text evidence="2">Mediates coordination of peptidoglycan synthesis and outer membrane constriction during cell division.</text>
</comment>
<keyword evidence="3" id="KW-0802">TPR repeat</keyword>
<dbReference type="GO" id="GO:0030288">
    <property type="term" value="C:outer membrane-bounded periplasmic space"/>
    <property type="evidence" value="ECO:0007669"/>
    <property type="project" value="UniProtKB-UniRule"/>
</dbReference>
<comment type="subcellular location">
    <subcellularLocation>
        <location evidence="2">Periplasm</location>
    </subcellularLocation>
</comment>
<dbReference type="InterPro" id="IPR019734">
    <property type="entry name" value="TPR_rpt"/>
</dbReference>
<dbReference type="InterPro" id="IPR039565">
    <property type="entry name" value="BamD-like"/>
</dbReference>
<feature type="repeat" description="TPR" evidence="3">
    <location>
        <begin position="206"/>
        <end position="239"/>
    </location>
</feature>
<dbReference type="Pfam" id="PF16331">
    <property type="entry name" value="TolA_bind_tri"/>
    <property type="match status" value="1"/>
</dbReference>
<dbReference type="AlphaFoldDB" id="A0A450YE11"/>
<dbReference type="InterPro" id="IPR032519">
    <property type="entry name" value="YbgF_tri"/>
</dbReference>
<gene>
    <name evidence="2" type="primary">cpoB</name>
    <name evidence="8" type="ORF">BECKSD772E_GA0070983_100450</name>
    <name evidence="7" type="ORF">BECKSD772F_GA0070984_103417</name>
</gene>
<dbReference type="EMBL" id="CAADFR010000034">
    <property type="protein sequence ID" value="VFK39169.1"/>
    <property type="molecule type" value="Genomic_DNA"/>
</dbReference>
<keyword evidence="2" id="KW-0131">Cell cycle</keyword>
<dbReference type="InterPro" id="IPR011990">
    <property type="entry name" value="TPR-like_helical_dom_sf"/>
</dbReference>
<sequence length="294" mass="33392">MRTASIRLIAVFLCVFPQCGMPMEPVDSASVQERLDHVERVIGSRALTNLLGRVDDLQREIRVLRGQVEIQAHELSQIEKSQRSYYLDLDKRLQRVEATAGSRMTIPRTSNALGAKNPSSVVSNPSGAEKKSLIDSGKSIINHRSVDNEFARSQSEDVVLSSASDQGQEDTAYQKAFDLLKKKRYSEAVTWLKAFLDQYPRSQYVENAQYWLGEAYYVLRHFKLALSMFQKFLLEYPSSSKTNDVLLKIGYVQDELGQKAEAEQTLRNLIEQHPDSTQAHLARKRLQKISIKTP</sequence>
<keyword evidence="2" id="KW-0175">Coiled coil</keyword>
<protein>
    <recommendedName>
        <fullName evidence="2">Cell division coordinator CpoB</fullName>
    </recommendedName>
</protein>
<dbReference type="PROSITE" id="PS50005">
    <property type="entry name" value="TPR"/>
    <property type="match status" value="1"/>
</dbReference>
<dbReference type="HAMAP" id="MF_02066">
    <property type="entry name" value="CpoB"/>
    <property type="match status" value="1"/>
</dbReference>
<evidence type="ECO:0000259" key="6">
    <source>
        <dbReference type="Pfam" id="PF16331"/>
    </source>
</evidence>
<comment type="similarity">
    <text evidence="2">Belongs to the CpoB family.</text>
</comment>
<evidence type="ECO:0000256" key="4">
    <source>
        <dbReference type="SAM" id="MobiDB-lite"/>
    </source>
</evidence>
<reference evidence="8" key="1">
    <citation type="submission" date="2019-02" db="EMBL/GenBank/DDBJ databases">
        <authorList>
            <person name="Gruber-Vodicka R. H."/>
            <person name="Seah K. B. B."/>
        </authorList>
    </citation>
    <scope>NUCLEOTIDE SEQUENCE</scope>
    <source>
        <strain evidence="8">BECK_S1320</strain>
        <strain evidence="7">BECK_S1321</strain>
    </source>
</reference>
<evidence type="ECO:0000313" key="8">
    <source>
        <dbReference type="EMBL" id="VFK39800.1"/>
    </source>
</evidence>
<evidence type="ECO:0000313" key="7">
    <source>
        <dbReference type="EMBL" id="VFK39169.1"/>
    </source>
</evidence>
<evidence type="ECO:0000256" key="1">
    <source>
        <dbReference type="ARBA" id="ARBA00022729"/>
    </source>
</evidence>
<proteinExistence type="inferred from homology"/>
<evidence type="ECO:0000256" key="2">
    <source>
        <dbReference type="HAMAP-Rule" id="MF_02066"/>
    </source>
</evidence>
<feature type="region of interest" description="Disordered" evidence="4">
    <location>
        <begin position="108"/>
        <end position="130"/>
    </location>
</feature>
<name>A0A450YE11_9GAMM</name>
<feature type="domain" description="Outer membrane lipoprotein BamD-like" evidence="5">
    <location>
        <begin position="167"/>
        <end position="289"/>
    </location>
</feature>
<accession>A0A450YE11</accession>
<dbReference type="NCBIfam" id="TIGR02795">
    <property type="entry name" value="tol_pal_ybgF"/>
    <property type="match status" value="1"/>
</dbReference>
<evidence type="ECO:0000256" key="3">
    <source>
        <dbReference type="PROSITE-ProRule" id="PRU00339"/>
    </source>
</evidence>
<dbReference type="EMBL" id="CAADFU010000004">
    <property type="protein sequence ID" value="VFK39800.1"/>
    <property type="molecule type" value="Genomic_DNA"/>
</dbReference>
<evidence type="ECO:0000259" key="5">
    <source>
        <dbReference type="Pfam" id="PF13525"/>
    </source>
</evidence>
<organism evidence="8">
    <name type="scientific">Candidatus Kentrum sp. SD</name>
    <dbReference type="NCBI Taxonomy" id="2126332"/>
    <lineage>
        <taxon>Bacteria</taxon>
        <taxon>Pseudomonadati</taxon>
        <taxon>Pseudomonadota</taxon>
        <taxon>Gammaproteobacteria</taxon>
        <taxon>Candidatus Kentrum</taxon>
    </lineage>
</organism>
<dbReference type="Gene3D" id="1.20.5.110">
    <property type="match status" value="1"/>
</dbReference>
<keyword evidence="2" id="KW-0574">Periplasm</keyword>
<dbReference type="InterPro" id="IPR014162">
    <property type="entry name" value="CpoB_C"/>
</dbReference>
<dbReference type="SUPFAM" id="SSF48452">
    <property type="entry name" value="TPR-like"/>
    <property type="match status" value="1"/>
</dbReference>
<feature type="coiled-coil region" evidence="2">
    <location>
        <begin position="47"/>
        <end position="74"/>
    </location>
</feature>